<keyword evidence="2" id="KW-0067">ATP-binding</keyword>
<dbReference type="InterPro" id="IPR003439">
    <property type="entry name" value="ABC_transporter-like_ATP-bd"/>
</dbReference>
<dbReference type="Pfam" id="PF00005">
    <property type="entry name" value="ABC_tran"/>
    <property type="match status" value="1"/>
</dbReference>
<dbReference type="GO" id="GO:0005886">
    <property type="term" value="C:plasma membrane"/>
    <property type="evidence" value="ECO:0007669"/>
    <property type="project" value="TreeGrafter"/>
</dbReference>
<accession>A8A9Y0</accession>
<dbReference type="InterPro" id="IPR027417">
    <property type="entry name" value="P-loop_NTPase"/>
</dbReference>
<dbReference type="PhylomeDB" id="A8A9Y0"/>
<dbReference type="SUPFAM" id="SSF52540">
    <property type="entry name" value="P-loop containing nucleoside triphosphate hydrolases"/>
    <property type="match status" value="1"/>
</dbReference>
<dbReference type="KEGG" id="iho:Igni_0550"/>
<name>A8A9Y0_IGNH4</name>
<evidence type="ECO:0000256" key="2">
    <source>
        <dbReference type="ARBA" id="ARBA00022840"/>
    </source>
</evidence>
<dbReference type="InterPro" id="IPR015854">
    <property type="entry name" value="ABC_transpr_LolD-like"/>
</dbReference>
<evidence type="ECO:0000259" key="3">
    <source>
        <dbReference type="PROSITE" id="PS50893"/>
    </source>
</evidence>
<keyword evidence="1" id="KW-0547">Nucleotide-binding</keyword>
<dbReference type="GeneID" id="58786875"/>
<keyword evidence="5" id="KW-1185">Reference proteome</keyword>
<dbReference type="InterPro" id="IPR003593">
    <property type="entry name" value="AAA+_ATPase"/>
</dbReference>
<dbReference type="STRING" id="453591.Igni_0550"/>
<proteinExistence type="predicted"/>
<evidence type="ECO:0000256" key="1">
    <source>
        <dbReference type="ARBA" id="ARBA00022741"/>
    </source>
</evidence>
<dbReference type="RefSeq" id="WP_011998584.1">
    <property type="nucleotide sequence ID" value="NC_009776.1"/>
</dbReference>
<dbReference type="OrthoDB" id="18368at2157"/>
<dbReference type="HOGENOM" id="CLU_000604_1_22_2"/>
<sequence length="195" mass="21641">MRFGKRVVVEEQEVLIERGVSCLVGPSGLGKSTFLKQLLKELSWPYVPQELKFPPGRVAELAAHLASLNHCASPRTYLKNFVELMGELNLGPEYLHKGVWELSSGERQRVAVALQLARGCCSLLADEPTSQLDPQNSAKLMDTIKKRTKVSFVVTHDPVALGFCDRVFTLREGVLVEEVISKDCLEGCVRCFLPS</sequence>
<dbReference type="GO" id="GO:0022857">
    <property type="term" value="F:transmembrane transporter activity"/>
    <property type="evidence" value="ECO:0007669"/>
    <property type="project" value="TreeGrafter"/>
</dbReference>
<feature type="domain" description="ABC transporter" evidence="3">
    <location>
        <begin position="1"/>
        <end position="195"/>
    </location>
</feature>
<dbReference type="PROSITE" id="PS50893">
    <property type="entry name" value="ABC_TRANSPORTER_2"/>
    <property type="match status" value="1"/>
</dbReference>
<dbReference type="AlphaFoldDB" id="A8A9Y0"/>
<gene>
    <name evidence="4" type="ordered locus">Igni_0550</name>
</gene>
<dbReference type="SMART" id="SM00382">
    <property type="entry name" value="AAA"/>
    <property type="match status" value="1"/>
</dbReference>
<organism evidence="4 5">
    <name type="scientific">Ignicoccus hospitalis (strain KIN4/I / DSM 18386 / JCM 14125)</name>
    <dbReference type="NCBI Taxonomy" id="453591"/>
    <lineage>
        <taxon>Archaea</taxon>
        <taxon>Thermoproteota</taxon>
        <taxon>Thermoprotei</taxon>
        <taxon>Desulfurococcales</taxon>
        <taxon>Desulfurococcaceae</taxon>
        <taxon>Ignicoccus</taxon>
    </lineage>
</organism>
<reference evidence="4 5" key="1">
    <citation type="journal article" date="2008" name="Genome Biol.">
        <title>A genomic analysis of the archaeal system Ignicoccus hospitalis-Nanoarchaeum equitans.</title>
        <authorList>
            <person name="Podar M."/>
            <person name="Anderson I."/>
            <person name="Makarova K.S."/>
            <person name="Elkins J.G."/>
            <person name="Ivanova N."/>
            <person name="Wall M.A."/>
            <person name="Lykidis A."/>
            <person name="Mavromatis K."/>
            <person name="Sun H."/>
            <person name="Hudson M.E."/>
            <person name="Chen W."/>
            <person name="Deciu C."/>
            <person name="Hutchison D."/>
            <person name="Eads J.R."/>
            <person name="Anderson A."/>
            <person name="Fernandes F."/>
            <person name="Szeto E."/>
            <person name="Lapidus A."/>
            <person name="Kyrpides N.C."/>
            <person name="Saier M.H.Jr."/>
            <person name="Richardson P.M."/>
            <person name="Rachel R."/>
            <person name="Huber H."/>
            <person name="Eisen J.A."/>
            <person name="Koonin E.V."/>
            <person name="Keller M."/>
            <person name="Stetter K.O."/>
        </authorList>
    </citation>
    <scope>NUCLEOTIDE SEQUENCE [LARGE SCALE GENOMIC DNA]</scope>
    <source>
        <strain evidence="5">KIN4/I / DSM 18386 / JCM 14125</strain>
    </source>
</reference>
<dbReference type="Gene3D" id="3.40.50.300">
    <property type="entry name" value="P-loop containing nucleotide triphosphate hydrolases"/>
    <property type="match status" value="1"/>
</dbReference>
<dbReference type="InterPro" id="IPR017871">
    <property type="entry name" value="ABC_transporter-like_CS"/>
</dbReference>
<dbReference type="GO" id="GO:0005524">
    <property type="term" value="F:ATP binding"/>
    <property type="evidence" value="ECO:0007669"/>
    <property type="project" value="UniProtKB-KW"/>
</dbReference>
<dbReference type="Proteomes" id="UP000000262">
    <property type="component" value="Chromosome"/>
</dbReference>
<protein>
    <submittedName>
        <fullName evidence="4">ABC transporter related</fullName>
    </submittedName>
</protein>
<evidence type="ECO:0000313" key="5">
    <source>
        <dbReference type="Proteomes" id="UP000000262"/>
    </source>
</evidence>
<dbReference type="GO" id="GO:0016887">
    <property type="term" value="F:ATP hydrolysis activity"/>
    <property type="evidence" value="ECO:0007669"/>
    <property type="project" value="InterPro"/>
</dbReference>
<dbReference type="EMBL" id="CP000816">
    <property type="protein sequence ID" value="ABU81732.1"/>
    <property type="molecule type" value="Genomic_DNA"/>
</dbReference>
<dbReference type="eggNOG" id="arCOG00198">
    <property type="taxonomic scope" value="Archaea"/>
</dbReference>
<evidence type="ECO:0000313" key="4">
    <source>
        <dbReference type="EMBL" id="ABU81732.1"/>
    </source>
</evidence>
<dbReference type="PANTHER" id="PTHR24220">
    <property type="entry name" value="IMPORT ATP-BINDING PROTEIN"/>
    <property type="match status" value="1"/>
</dbReference>
<dbReference type="PROSITE" id="PS00211">
    <property type="entry name" value="ABC_TRANSPORTER_1"/>
    <property type="match status" value="1"/>
</dbReference>